<gene>
    <name evidence="3" type="ORF">BGZ95_001044</name>
</gene>
<organism evidence="3 4">
    <name type="scientific">Linnemannia exigua</name>
    <dbReference type="NCBI Taxonomy" id="604196"/>
    <lineage>
        <taxon>Eukaryota</taxon>
        <taxon>Fungi</taxon>
        <taxon>Fungi incertae sedis</taxon>
        <taxon>Mucoromycota</taxon>
        <taxon>Mortierellomycotina</taxon>
        <taxon>Mortierellomycetes</taxon>
        <taxon>Mortierellales</taxon>
        <taxon>Mortierellaceae</taxon>
        <taxon>Linnemannia</taxon>
    </lineage>
</organism>
<protein>
    <recommendedName>
        <fullName evidence="2">F-box domain-containing protein</fullName>
    </recommendedName>
</protein>
<dbReference type="SUPFAM" id="SSF52047">
    <property type="entry name" value="RNI-like"/>
    <property type="match status" value="1"/>
</dbReference>
<dbReference type="SUPFAM" id="SSF81383">
    <property type="entry name" value="F-box domain"/>
    <property type="match status" value="1"/>
</dbReference>
<dbReference type="InterPro" id="IPR032675">
    <property type="entry name" value="LRR_dom_sf"/>
</dbReference>
<dbReference type="EMBL" id="JAAAIL010001203">
    <property type="protein sequence ID" value="KAG0271192.1"/>
    <property type="molecule type" value="Genomic_DNA"/>
</dbReference>
<dbReference type="Gene3D" id="1.20.1280.50">
    <property type="match status" value="1"/>
</dbReference>
<feature type="region of interest" description="Disordered" evidence="1">
    <location>
        <begin position="1"/>
        <end position="27"/>
    </location>
</feature>
<feature type="compositionally biased region" description="Polar residues" evidence="1">
    <location>
        <begin position="1"/>
        <end position="13"/>
    </location>
</feature>
<dbReference type="Proteomes" id="UP001194580">
    <property type="component" value="Unassembled WGS sequence"/>
</dbReference>
<dbReference type="InterPro" id="IPR036047">
    <property type="entry name" value="F-box-like_dom_sf"/>
</dbReference>
<dbReference type="AlphaFoldDB" id="A0AAD4D7U5"/>
<feature type="compositionally biased region" description="Basic and acidic residues" evidence="1">
    <location>
        <begin position="671"/>
        <end position="680"/>
    </location>
</feature>
<comment type="caution">
    <text evidence="3">The sequence shown here is derived from an EMBL/GenBank/DDBJ whole genome shotgun (WGS) entry which is preliminary data.</text>
</comment>
<evidence type="ECO:0000313" key="4">
    <source>
        <dbReference type="Proteomes" id="UP001194580"/>
    </source>
</evidence>
<evidence type="ECO:0000259" key="2">
    <source>
        <dbReference type="PROSITE" id="PS50181"/>
    </source>
</evidence>
<feature type="domain" description="F-box" evidence="2">
    <location>
        <begin position="26"/>
        <end position="77"/>
    </location>
</feature>
<evidence type="ECO:0000256" key="1">
    <source>
        <dbReference type="SAM" id="MobiDB-lite"/>
    </source>
</evidence>
<dbReference type="PROSITE" id="PS50181">
    <property type="entry name" value="FBOX"/>
    <property type="match status" value="1"/>
</dbReference>
<dbReference type="InterPro" id="IPR001810">
    <property type="entry name" value="F-box_dom"/>
</dbReference>
<name>A0AAD4D7U5_9FUNG</name>
<dbReference type="CDD" id="cd09917">
    <property type="entry name" value="F-box_SF"/>
    <property type="match status" value="1"/>
</dbReference>
<dbReference type="Gene3D" id="3.80.10.10">
    <property type="entry name" value="Ribonuclease Inhibitor"/>
    <property type="match status" value="1"/>
</dbReference>
<feature type="compositionally biased region" description="Acidic residues" evidence="1">
    <location>
        <begin position="681"/>
        <end position="693"/>
    </location>
</feature>
<reference evidence="3" key="1">
    <citation type="journal article" date="2020" name="Fungal Divers.">
        <title>Resolving the Mortierellaceae phylogeny through synthesis of multi-gene phylogenetics and phylogenomics.</title>
        <authorList>
            <person name="Vandepol N."/>
            <person name="Liber J."/>
            <person name="Desiro A."/>
            <person name="Na H."/>
            <person name="Kennedy M."/>
            <person name="Barry K."/>
            <person name="Grigoriev I.V."/>
            <person name="Miller A.N."/>
            <person name="O'Donnell K."/>
            <person name="Stajich J.E."/>
            <person name="Bonito G."/>
        </authorList>
    </citation>
    <scope>NUCLEOTIDE SEQUENCE</scope>
    <source>
        <strain evidence="3">NRRL 28262</strain>
    </source>
</reference>
<feature type="region of interest" description="Disordered" evidence="1">
    <location>
        <begin position="644"/>
        <end position="695"/>
    </location>
</feature>
<sequence>MTVITTTNNNQLYSDRPQLPSYPHPKSSLHSFPPEILEKIFHNLSQATLRKTVNPVCRQWRFLSNYLIHRTATWKPFPPSTAGASGNKKVKKLNQEKEKERLVEFHERLLEQLESGNVNTFECWVLGDGRGDRNRRDNASNVKVPGLWDEFVLAMQDRLLEAQKWENSEEKDEKEAYDGTGHFYKQDGCRLFESIRTLRIYGNLMDTDKMVKDLQPCLEYLETLEVYIHKGSASPIDIFSILDNAPRLQSLVIDVKHSVPTSSGRQQKRSYYSLKQLILNGPYISVFAAEQVIKSCPKLRVLKTLKVSTNGYLDGFPRWNVSILQEASERLSRLARDHCSNLQWYQGDLQYSNRLPTQTRLIEMIRTFPEKRMQQHLSIMPYEDPLSDRFEPELQPVAPLAPFLPALHRLLDRLTVLEIGPRSSSLYLINWHTVNRIICLCSPFLQTLLAPDISIMTHDLVGSRLRQDDDGFYFFPDWFFGTEREQRRRDCVERRLLQNSVLSSSPDEHERVYYCPYPGIWPCRHFLRTLQCELYWYSIDAFAAWTQHIRAYRLFGQLTSLRVDCQEFRVGQLSPSSVTKKKNHNKHGSSSLSAALPERRYPNDLLALKSLVYLEEFVMDVARFLGFVTPQDFEFLRRDKNDPEAGYYPPPPSLSSLRAAAAARRKGRMNNVDRKESKDGDESENEDSEDENDFGQVEAYRDVKTFWPRLNTFHINYISMNIPGVNDTQALVVGLEQIRSDVEFLFRQSHKSPL</sequence>
<evidence type="ECO:0000313" key="3">
    <source>
        <dbReference type="EMBL" id="KAG0271192.1"/>
    </source>
</evidence>
<keyword evidence="4" id="KW-1185">Reference proteome</keyword>
<proteinExistence type="predicted"/>
<accession>A0AAD4D7U5</accession>